<dbReference type="HOGENOM" id="CLU_1070064_0_0_1"/>
<gene>
    <name evidence="2" type="ORF">PLICRDRAFT_180929</name>
</gene>
<feature type="region of interest" description="Disordered" evidence="1">
    <location>
        <begin position="88"/>
        <end position="120"/>
    </location>
</feature>
<evidence type="ECO:0000313" key="3">
    <source>
        <dbReference type="Proteomes" id="UP000053263"/>
    </source>
</evidence>
<accession>A0A0C9SV85</accession>
<name>A0A0C9SV85_PLICR</name>
<dbReference type="AlphaFoldDB" id="A0A0C9SV85"/>
<evidence type="ECO:0000256" key="1">
    <source>
        <dbReference type="SAM" id="MobiDB-lite"/>
    </source>
</evidence>
<reference evidence="2 3" key="1">
    <citation type="submission" date="2014-06" db="EMBL/GenBank/DDBJ databases">
        <title>Evolutionary Origins and Diversification of the Mycorrhizal Mutualists.</title>
        <authorList>
            <consortium name="DOE Joint Genome Institute"/>
            <consortium name="Mycorrhizal Genomics Consortium"/>
            <person name="Kohler A."/>
            <person name="Kuo A."/>
            <person name="Nagy L.G."/>
            <person name="Floudas D."/>
            <person name="Copeland A."/>
            <person name="Barry K.W."/>
            <person name="Cichocki N."/>
            <person name="Veneault-Fourrey C."/>
            <person name="LaButti K."/>
            <person name="Lindquist E.A."/>
            <person name="Lipzen A."/>
            <person name="Lundell T."/>
            <person name="Morin E."/>
            <person name="Murat C."/>
            <person name="Riley R."/>
            <person name="Ohm R."/>
            <person name="Sun H."/>
            <person name="Tunlid A."/>
            <person name="Henrissat B."/>
            <person name="Grigoriev I.V."/>
            <person name="Hibbett D.S."/>
            <person name="Martin F."/>
        </authorList>
    </citation>
    <scope>NUCLEOTIDE SEQUENCE [LARGE SCALE GENOMIC DNA]</scope>
    <source>
        <strain evidence="2 3">FD-325 SS-3</strain>
    </source>
</reference>
<dbReference type="EMBL" id="KN832599">
    <property type="protein sequence ID" value="KII82905.1"/>
    <property type="molecule type" value="Genomic_DNA"/>
</dbReference>
<protein>
    <submittedName>
        <fullName evidence="2">Uncharacterized protein</fullName>
    </submittedName>
</protein>
<organism evidence="2 3">
    <name type="scientific">Plicaturopsis crispa FD-325 SS-3</name>
    <dbReference type="NCBI Taxonomy" id="944288"/>
    <lineage>
        <taxon>Eukaryota</taxon>
        <taxon>Fungi</taxon>
        <taxon>Dikarya</taxon>
        <taxon>Basidiomycota</taxon>
        <taxon>Agaricomycotina</taxon>
        <taxon>Agaricomycetes</taxon>
        <taxon>Agaricomycetidae</taxon>
        <taxon>Amylocorticiales</taxon>
        <taxon>Amylocorticiaceae</taxon>
        <taxon>Plicatura</taxon>
        <taxon>Plicaturopsis crispa</taxon>
    </lineage>
</organism>
<keyword evidence="3" id="KW-1185">Reference proteome</keyword>
<dbReference type="Proteomes" id="UP000053263">
    <property type="component" value="Unassembled WGS sequence"/>
</dbReference>
<proteinExistence type="predicted"/>
<evidence type="ECO:0000313" key="2">
    <source>
        <dbReference type="EMBL" id="KII82905.1"/>
    </source>
</evidence>
<sequence>MSYSAVGTMPPTILSRCRRTTTQGIIALTCTTLPFYPPRPARQPYPLSSRGHDAARNFEPLPPYHDARRRRPHAYDVTILSTPSSATELSRLQPWARRRPQRDRAIPSPAVGTTPPASLSRCRRATAHGIVALTRTTLPFYPPRPARQPYPVSSRGHDAARNFEPLPPCHRARHRRPHAHAGVRCWHDVTILVTRVSMTGVVRRRPGYDATRKFEWAPPRHGYSPRAPIIISLSRTPVLARSTTLEASLSWHWRVSAIGM</sequence>